<evidence type="ECO:0000256" key="1">
    <source>
        <dbReference type="PROSITE-ProRule" id="PRU00221"/>
    </source>
</evidence>
<reference evidence="2 3" key="1">
    <citation type="submission" date="2018-12" db="EMBL/GenBank/DDBJ databases">
        <authorList>
            <person name="Toschakov S.V."/>
        </authorList>
    </citation>
    <scope>NUCLEOTIDE SEQUENCE [LARGE SCALE GENOMIC DNA]</scope>
    <source>
        <strain evidence="2 3">GM2012</strain>
    </source>
</reference>
<accession>A0A432MGQ8</accession>
<name>A0A432MGQ8_9BACT</name>
<reference evidence="2 3" key="2">
    <citation type="submission" date="2019-01" db="EMBL/GenBank/DDBJ databases">
        <title>Tautonia sociabilis, a novel thermotolerant planctomycete of Isosphaeraceae family, isolated from a 4000 m deep subterranean habitat.</title>
        <authorList>
            <person name="Kovaleva O.L."/>
            <person name="Elcheninov A.G."/>
            <person name="Van Heerden E."/>
            <person name="Toshchakov S.V."/>
            <person name="Novikov A."/>
            <person name="Bonch-Osmolovskaya E.A."/>
            <person name="Kublanov I.V."/>
        </authorList>
    </citation>
    <scope>NUCLEOTIDE SEQUENCE [LARGE SCALE GENOMIC DNA]</scope>
    <source>
        <strain evidence="2 3">GM2012</strain>
    </source>
</reference>
<evidence type="ECO:0000313" key="2">
    <source>
        <dbReference type="EMBL" id="RUL85932.1"/>
    </source>
</evidence>
<dbReference type="PROSITE" id="PS50082">
    <property type="entry name" value="WD_REPEATS_2"/>
    <property type="match status" value="1"/>
</dbReference>
<organism evidence="2 3">
    <name type="scientific">Tautonia sociabilis</name>
    <dbReference type="NCBI Taxonomy" id="2080755"/>
    <lineage>
        <taxon>Bacteria</taxon>
        <taxon>Pseudomonadati</taxon>
        <taxon>Planctomycetota</taxon>
        <taxon>Planctomycetia</taxon>
        <taxon>Isosphaerales</taxon>
        <taxon>Isosphaeraceae</taxon>
        <taxon>Tautonia</taxon>
    </lineage>
</organism>
<dbReference type="PANTHER" id="PTHR19879">
    <property type="entry name" value="TRANSCRIPTION INITIATION FACTOR TFIID"/>
    <property type="match status" value="1"/>
</dbReference>
<dbReference type="AlphaFoldDB" id="A0A432MGQ8"/>
<dbReference type="Gene3D" id="2.130.10.10">
    <property type="entry name" value="YVTN repeat-like/Quinoprotein amine dehydrogenase"/>
    <property type="match status" value="1"/>
</dbReference>
<dbReference type="EMBL" id="RYZH01000035">
    <property type="protein sequence ID" value="RUL85932.1"/>
    <property type="molecule type" value="Genomic_DNA"/>
</dbReference>
<keyword evidence="1" id="KW-0853">WD repeat</keyword>
<dbReference type="PROSITE" id="PS50294">
    <property type="entry name" value="WD_REPEATS_REGION"/>
    <property type="match status" value="1"/>
</dbReference>
<evidence type="ECO:0000313" key="3">
    <source>
        <dbReference type="Proteomes" id="UP000280296"/>
    </source>
</evidence>
<dbReference type="Proteomes" id="UP000280296">
    <property type="component" value="Unassembled WGS sequence"/>
</dbReference>
<dbReference type="InterPro" id="IPR015943">
    <property type="entry name" value="WD40/YVTN_repeat-like_dom_sf"/>
</dbReference>
<comment type="caution">
    <text evidence="2">The sequence shown here is derived from an EMBL/GenBank/DDBJ whole genome shotgun (WGS) entry which is preliminary data.</text>
</comment>
<proteinExistence type="predicted"/>
<dbReference type="SUPFAM" id="SSF69322">
    <property type="entry name" value="Tricorn protease domain 2"/>
    <property type="match status" value="1"/>
</dbReference>
<sequence length="202" mass="21795">MADGSLVHCLSEGHDKPIYAVAFHPNGRSLISADLQGRIIDWDASCGEQRRRFDASALYSYNAGQQVDYGGVRDLAFSPDGDRLACGGLVNGSNPLGAVNDTAVLLFDWEKRTEPALLKGKGDLKGVAWGVRFHPDGFLAVASGGSGGGHLLFYHPGETEEFHRFSLPNTARGLDLHPDGLHLATAHHDGKLRITLMRPQPE</sequence>
<gene>
    <name evidence="2" type="ORF">TsocGM_17340</name>
</gene>
<dbReference type="Pfam" id="PF00400">
    <property type="entry name" value="WD40"/>
    <property type="match status" value="3"/>
</dbReference>
<dbReference type="SMART" id="SM00320">
    <property type="entry name" value="WD40"/>
    <property type="match status" value="4"/>
</dbReference>
<dbReference type="InterPro" id="IPR001680">
    <property type="entry name" value="WD40_rpt"/>
</dbReference>
<dbReference type="PANTHER" id="PTHR19879:SF9">
    <property type="entry name" value="TRANSCRIPTION INITIATION FACTOR TFIID SUBUNIT 5"/>
    <property type="match status" value="1"/>
</dbReference>
<protein>
    <submittedName>
        <fullName evidence="2">Uncharacterized protein</fullName>
    </submittedName>
</protein>
<feature type="repeat" description="WD" evidence="1">
    <location>
        <begin position="11"/>
        <end position="52"/>
    </location>
</feature>
<keyword evidence="3" id="KW-1185">Reference proteome</keyword>